<reference evidence="4" key="1">
    <citation type="submission" date="2018-05" db="EMBL/GenBank/DDBJ databases">
        <authorList>
            <person name="Lanie J.A."/>
            <person name="Ng W.-L."/>
            <person name="Kazmierczak K.M."/>
            <person name="Andrzejewski T.M."/>
            <person name="Davidsen T.M."/>
            <person name="Wayne K.J."/>
            <person name="Tettelin H."/>
            <person name="Glass J.I."/>
            <person name="Rusch D."/>
            <person name="Podicherti R."/>
            <person name="Tsui H.-C.T."/>
            <person name="Winkler M.E."/>
        </authorList>
    </citation>
    <scope>NUCLEOTIDE SEQUENCE</scope>
</reference>
<dbReference type="InterPro" id="IPR050385">
    <property type="entry name" value="Archaeal_FAD_synthase"/>
</dbReference>
<proteinExistence type="predicted"/>
<evidence type="ECO:0000313" key="4">
    <source>
        <dbReference type="EMBL" id="SUZ93265.1"/>
    </source>
</evidence>
<evidence type="ECO:0000259" key="3">
    <source>
        <dbReference type="Pfam" id="PF01467"/>
    </source>
</evidence>
<keyword evidence="1" id="KW-0808">Transferase</keyword>
<dbReference type="InterPro" id="IPR004821">
    <property type="entry name" value="Cyt_trans-like"/>
</dbReference>
<dbReference type="GO" id="GO:0016779">
    <property type="term" value="F:nucleotidyltransferase activity"/>
    <property type="evidence" value="ECO:0007669"/>
    <property type="project" value="UniProtKB-KW"/>
</dbReference>
<keyword evidence="2" id="KW-0548">Nucleotidyltransferase</keyword>
<dbReference type="AlphaFoldDB" id="A0A381RN18"/>
<organism evidence="4">
    <name type="scientific">marine metagenome</name>
    <dbReference type="NCBI Taxonomy" id="408172"/>
    <lineage>
        <taxon>unclassified sequences</taxon>
        <taxon>metagenomes</taxon>
        <taxon>ecological metagenomes</taxon>
    </lineage>
</organism>
<dbReference type="EMBL" id="UINC01002132">
    <property type="protein sequence ID" value="SUZ93265.1"/>
    <property type="molecule type" value="Genomic_DNA"/>
</dbReference>
<dbReference type="NCBIfam" id="TIGR00125">
    <property type="entry name" value="cyt_tran_rel"/>
    <property type="match status" value="1"/>
</dbReference>
<protein>
    <recommendedName>
        <fullName evidence="3">Cytidyltransferase-like domain-containing protein</fullName>
    </recommendedName>
</protein>
<dbReference type="SUPFAM" id="SSF52374">
    <property type="entry name" value="Nucleotidylyl transferase"/>
    <property type="match status" value="1"/>
</dbReference>
<evidence type="ECO:0000256" key="1">
    <source>
        <dbReference type="ARBA" id="ARBA00022679"/>
    </source>
</evidence>
<dbReference type="Gene3D" id="3.40.50.620">
    <property type="entry name" value="HUPs"/>
    <property type="match status" value="1"/>
</dbReference>
<dbReference type="Pfam" id="PF01467">
    <property type="entry name" value="CTP_transf_like"/>
    <property type="match status" value="1"/>
</dbReference>
<feature type="domain" description="Cytidyltransferase-like" evidence="3">
    <location>
        <begin position="7"/>
        <end position="95"/>
    </location>
</feature>
<dbReference type="InterPro" id="IPR014729">
    <property type="entry name" value="Rossmann-like_a/b/a_fold"/>
</dbReference>
<evidence type="ECO:0000256" key="2">
    <source>
        <dbReference type="ARBA" id="ARBA00022695"/>
    </source>
</evidence>
<dbReference type="PANTHER" id="PTHR43793:SF1">
    <property type="entry name" value="FAD SYNTHASE"/>
    <property type="match status" value="1"/>
</dbReference>
<name>A0A381RN18_9ZZZZ</name>
<sequence length="137" mass="15140">MIVVAVSGYFDPIHVGHLEYLKLAKQLGDKLVVIVNNDKQTILKKGKSFMNEKDRMEIVSALQCVDEVFLSIDDDKSVCKSLEFLKPSIFANGGDRSLSEIPETAIIDKYSIKMVDGLGAKIRSSSKITGIECDSKK</sequence>
<accession>A0A381RN18</accession>
<gene>
    <name evidence="4" type="ORF">METZ01_LOCUS46119</name>
</gene>
<dbReference type="PANTHER" id="PTHR43793">
    <property type="entry name" value="FAD SYNTHASE"/>
    <property type="match status" value="1"/>
</dbReference>